<keyword evidence="1" id="KW-1133">Transmembrane helix</keyword>
<evidence type="ECO:0000313" key="2">
    <source>
        <dbReference type="EMBL" id="RKP16187.1"/>
    </source>
</evidence>
<sequence length="119" mass="14237">MIFPTKITLNTQLSSFLRLWTSFKKFRKNLATHKYLMAFFFVYSSVSCCSRTLTNEKSSNSFSKFRRYHFAFGWLKAIYNIIVLVEMCFYDFREFHSFLGIREWAFAKLTCTHVYIVGI</sequence>
<feature type="transmembrane region" description="Helical" evidence="1">
    <location>
        <begin position="73"/>
        <end position="92"/>
    </location>
</feature>
<evidence type="ECO:0000313" key="3">
    <source>
        <dbReference type="Proteomes" id="UP000281549"/>
    </source>
</evidence>
<protein>
    <submittedName>
        <fullName evidence="2">Uncharacterized protein</fullName>
    </submittedName>
</protein>
<dbReference type="EMBL" id="ML006861">
    <property type="protein sequence ID" value="RKP16187.1"/>
    <property type="molecule type" value="Genomic_DNA"/>
</dbReference>
<name>A0A4P9YAD0_ROZAC</name>
<reference evidence="3" key="1">
    <citation type="journal article" date="2018" name="Nat. Microbiol.">
        <title>Leveraging single-cell genomics to expand the fungal tree of life.</title>
        <authorList>
            <person name="Ahrendt S.R."/>
            <person name="Quandt C.A."/>
            <person name="Ciobanu D."/>
            <person name="Clum A."/>
            <person name="Salamov A."/>
            <person name="Andreopoulos B."/>
            <person name="Cheng J.F."/>
            <person name="Woyke T."/>
            <person name="Pelin A."/>
            <person name="Henrissat B."/>
            <person name="Reynolds N.K."/>
            <person name="Benny G.L."/>
            <person name="Smith M.E."/>
            <person name="James T.Y."/>
            <person name="Grigoriev I.V."/>
        </authorList>
    </citation>
    <scope>NUCLEOTIDE SEQUENCE [LARGE SCALE GENOMIC DNA]</scope>
    <source>
        <strain evidence="3">CSF55</strain>
    </source>
</reference>
<keyword evidence="1" id="KW-0472">Membrane</keyword>
<organism evidence="2 3">
    <name type="scientific">Rozella allomycis (strain CSF55)</name>
    <dbReference type="NCBI Taxonomy" id="988480"/>
    <lineage>
        <taxon>Eukaryota</taxon>
        <taxon>Fungi</taxon>
        <taxon>Fungi incertae sedis</taxon>
        <taxon>Cryptomycota</taxon>
        <taxon>Cryptomycota incertae sedis</taxon>
        <taxon>Rozella</taxon>
    </lineage>
</organism>
<dbReference type="AlphaFoldDB" id="A0A4P9YAD0"/>
<gene>
    <name evidence="2" type="ORF">ROZALSC1DRAFT_25563</name>
</gene>
<dbReference type="Proteomes" id="UP000281549">
    <property type="component" value="Unassembled WGS sequence"/>
</dbReference>
<evidence type="ECO:0000256" key="1">
    <source>
        <dbReference type="SAM" id="Phobius"/>
    </source>
</evidence>
<accession>A0A4P9YAD0</accession>
<keyword evidence="1" id="KW-0812">Transmembrane</keyword>
<proteinExistence type="predicted"/>